<name>U6ML52_9EIME</name>
<dbReference type="InterPro" id="IPR029069">
    <property type="entry name" value="HotDog_dom_sf"/>
</dbReference>
<accession>U6ML52</accession>
<dbReference type="PROSITE" id="PS51770">
    <property type="entry name" value="HOTDOG_ACOT"/>
    <property type="match status" value="1"/>
</dbReference>
<dbReference type="OrthoDB" id="331699at2759"/>
<dbReference type="VEuPathDB" id="ToxoDB:ENH_00014390"/>
<organism evidence="6 7">
    <name type="scientific">Eimeria necatrix</name>
    <dbReference type="NCBI Taxonomy" id="51315"/>
    <lineage>
        <taxon>Eukaryota</taxon>
        <taxon>Sar</taxon>
        <taxon>Alveolata</taxon>
        <taxon>Apicomplexa</taxon>
        <taxon>Conoidasida</taxon>
        <taxon>Coccidia</taxon>
        <taxon>Eucoccidiorida</taxon>
        <taxon>Eimeriorina</taxon>
        <taxon>Eimeriidae</taxon>
        <taxon>Eimeria</taxon>
    </lineage>
</organism>
<sequence>MQPETISVYGRAFGGFIMRSALELSFLTAQRFLNASYPVIAGMEDIRFFDAVKQGDILKLTASVVWSDEDEIQIQVEASSSSVGLPLKRTNRMVFYYRQSERLRDLPPEDLQVYPQSYEEYMWFLDARRRAQKRRGKAAAAAAAAAAELESPKP</sequence>
<evidence type="ECO:0000313" key="6">
    <source>
        <dbReference type="EMBL" id="CDJ62385.1"/>
    </source>
</evidence>
<dbReference type="Gene3D" id="3.10.129.10">
    <property type="entry name" value="Hotdog Thioesterase"/>
    <property type="match status" value="1"/>
</dbReference>
<keyword evidence="2" id="KW-0677">Repeat</keyword>
<keyword evidence="3 6" id="KW-0378">Hydrolase</keyword>
<proteinExistence type="inferred from homology"/>
<evidence type="ECO:0000259" key="5">
    <source>
        <dbReference type="PROSITE" id="PS51770"/>
    </source>
</evidence>
<evidence type="ECO:0000256" key="3">
    <source>
        <dbReference type="ARBA" id="ARBA00022801"/>
    </source>
</evidence>
<dbReference type="InterPro" id="IPR033120">
    <property type="entry name" value="HOTDOG_ACOT"/>
</dbReference>
<feature type="domain" description="HotDog ACOT-type" evidence="5">
    <location>
        <begin position="1"/>
        <end position="103"/>
    </location>
</feature>
<protein>
    <submittedName>
        <fullName evidence="6">Acyl-CoA thioester hydrolase, putative</fullName>
    </submittedName>
</protein>
<dbReference type="PANTHER" id="PTHR12655">
    <property type="entry name" value="ACYL-COA THIOESTERASE"/>
    <property type="match status" value="1"/>
</dbReference>
<dbReference type="PANTHER" id="PTHR12655:SF0">
    <property type="entry name" value="ACYL-COENZYME A THIOESTERASE 9, MITOCHONDRIAL"/>
    <property type="match status" value="1"/>
</dbReference>
<gene>
    <name evidence="6" type="ORF">ENH_00014390</name>
</gene>
<evidence type="ECO:0000256" key="1">
    <source>
        <dbReference type="ARBA" id="ARBA00010458"/>
    </source>
</evidence>
<comment type="similarity">
    <text evidence="1">Belongs to the acyl coenzyme A hydrolase family.</text>
</comment>
<dbReference type="SUPFAM" id="SSF54637">
    <property type="entry name" value="Thioesterase/thiol ester dehydrase-isomerase"/>
    <property type="match status" value="1"/>
</dbReference>
<evidence type="ECO:0000313" key="7">
    <source>
        <dbReference type="Proteomes" id="UP000030754"/>
    </source>
</evidence>
<dbReference type="Proteomes" id="UP000030754">
    <property type="component" value="Unassembled WGS sequence"/>
</dbReference>
<dbReference type="EMBL" id="HG722451">
    <property type="protein sequence ID" value="CDJ62385.1"/>
    <property type="molecule type" value="Genomic_DNA"/>
</dbReference>
<reference evidence="6" key="2">
    <citation type="submission" date="2013-10" db="EMBL/GenBank/DDBJ databases">
        <authorList>
            <person name="Aslett M."/>
        </authorList>
    </citation>
    <scope>NUCLEOTIDE SEQUENCE [LARGE SCALE GENOMIC DNA]</scope>
    <source>
        <strain evidence="6">Houghton</strain>
    </source>
</reference>
<evidence type="ECO:0000256" key="4">
    <source>
        <dbReference type="ARBA" id="ARBA00022946"/>
    </source>
</evidence>
<evidence type="ECO:0000256" key="2">
    <source>
        <dbReference type="ARBA" id="ARBA00022737"/>
    </source>
</evidence>
<dbReference type="GO" id="GO:0006637">
    <property type="term" value="P:acyl-CoA metabolic process"/>
    <property type="evidence" value="ECO:0007669"/>
    <property type="project" value="TreeGrafter"/>
</dbReference>
<dbReference type="CDD" id="cd03442">
    <property type="entry name" value="BFIT_BACH"/>
    <property type="match status" value="1"/>
</dbReference>
<dbReference type="GO" id="GO:0047617">
    <property type="term" value="F:fatty acyl-CoA hydrolase activity"/>
    <property type="evidence" value="ECO:0007669"/>
    <property type="project" value="TreeGrafter"/>
</dbReference>
<keyword evidence="4" id="KW-0809">Transit peptide</keyword>
<dbReference type="AlphaFoldDB" id="U6ML52"/>
<dbReference type="GeneID" id="25471621"/>
<keyword evidence="7" id="KW-1185">Reference proteome</keyword>
<reference evidence="6" key="1">
    <citation type="submission" date="2013-10" db="EMBL/GenBank/DDBJ databases">
        <title>Genomic analysis of the causative agents of coccidiosis in chickens.</title>
        <authorList>
            <person name="Reid A.J."/>
            <person name="Blake D."/>
            <person name="Billington K."/>
            <person name="Browne H."/>
            <person name="Dunn M."/>
            <person name="Hung S."/>
            <person name="Kawahara F."/>
            <person name="Miranda-Saavedra D."/>
            <person name="Mourier T."/>
            <person name="Nagra H."/>
            <person name="Otto T.D."/>
            <person name="Rawlings N."/>
            <person name="Sanchez A."/>
            <person name="Sanders M."/>
            <person name="Subramaniam C."/>
            <person name="Tay Y."/>
            <person name="Dear P."/>
            <person name="Doerig C."/>
            <person name="Gruber A."/>
            <person name="Parkinson J."/>
            <person name="Shirley M."/>
            <person name="Wan K.L."/>
            <person name="Berriman M."/>
            <person name="Tomley F."/>
            <person name="Pain A."/>
        </authorList>
    </citation>
    <scope>NUCLEOTIDE SEQUENCE [LARGE SCALE GENOMIC DNA]</scope>
    <source>
        <strain evidence="6">Houghton</strain>
    </source>
</reference>
<dbReference type="RefSeq" id="XP_013439747.1">
    <property type="nucleotide sequence ID" value="XM_013584293.1"/>
</dbReference>